<evidence type="ECO:0000313" key="2">
    <source>
        <dbReference type="Proteomes" id="UP000276133"/>
    </source>
</evidence>
<reference evidence="1 2" key="1">
    <citation type="journal article" date="2018" name="Sci. Rep.">
        <title>Genomic signatures of local adaptation to the degree of environmental predictability in rotifers.</title>
        <authorList>
            <person name="Franch-Gras L."/>
            <person name="Hahn C."/>
            <person name="Garcia-Roger E.M."/>
            <person name="Carmona M.J."/>
            <person name="Serra M."/>
            <person name="Gomez A."/>
        </authorList>
    </citation>
    <scope>NUCLEOTIDE SEQUENCE [LARGE SCALE GENOMIC DNA]</scope>
    <source>
        <strain evidence="1">HYR1</strain>
    </source>
</reference>
<sequence length="118" mass="13959">MNKNFSKQNNNYLSPDLLILMKELMLDTNIQIDKLLKHSSIESETPSRSLFMSVSKETEEHGDTLRMLDMWQFHFKFSICLNKLFWFVFKDLRHLEFIGNQKSIKSESPFKPKIGTNV</sequence>
<evidence type="ECO:0000313" key="1">
    <source>
        <dbReference type="EMBL" id="RNA34806.1"/>
    </source>
</evidence>
<organism evidence="1 2">
    <name type="scientific">Brachionus plicatilis</name>
    <name type="common">Marine rotifer</name>
    <name type="synonym">Brachionus muelleri</name>
    <dbReference type="NCBI Taxonomy" id="10195"/>
    <lineage>
        <taxon>Eukaryota</taxon>
        <taxon>Metazoa</taxon>
        <taxon>Spiralia</taxon>
        <taxon>Gnathifera</taxon>
        <taxon>Rotifera</taxon>
        <taxon>Eurotatoria</taxon>
        <taxon>Monogononta</taxon>
        <taxon>Pseudotrocha</taxon>
        <taxon>Ploima</taxon>
        <taxon>Brachionidae</taxon>
        <taxon>Brachionus</taxon>
    </lineage>
</organism>
<keyword evidence="2" id="KW-1185">Reference proteome</keyword>
<dbReference type="EMBL" id="REGN01001411">
    <property type="protein sequence ID" value="RNA34806.1"/>
    <property type="molecule type" value="Genomic_DNA"/>
</dbReference>
<comment type="caution">
    <text evidence="1">The sequence shown here is derived from an EMBL/GenBank/DDBJ whole genome shotgun (WGS) entry which is preliminary data.</text>
</comment>
<dbReference type="AlphaFoldDB" id="A0A3M7SGD9"/>
<protein>
    <submittedName>
        <fullName evidence="1">Uncharacterized protein</fullName>
    </submittedName>
</protein>
<accession>A0A3M7SGD9</accession>
<dbReference type="Proteomes" id="UP000276133">
    <property type="component" value="Unassembled WGS sequence"/>
</dbReference>
<name>A0A3M7SGD9_BRAPC</name>
<proteinExistence type="predicted"/>
<gene>
    <name evidence="1" type="ORF">BpHYR1_042896</name>
</gene>